<dbReference type="InterPro" id="IPR010989">
    <property type="entry name" value="SNARE"/>
</dbReference>
<feature type="transmembrane region" description="Helical" evidence="11">
    <location>
        <begin position="376"/>
        <end position="393"/>
    </location>
</feature>
<sequence>MALVRIRDAQTPDCPDRLETLRLTIRLNPRAQLLDRLIRRLSPPYIHTSLRQPSHLPIPPVVSPNMWRDRTNLYISYRQSFIHHPSKKPRYLGAWNDHADSSSISEERRGLISGSGLEDDGDAVIEMDLLPPRWVDIQDDVTELLAGIAQKSARLDKLHQKHVLPGFEDEDARRQEEGIIEQLTQEITRAFHDCQRAIQRIETMVKEQKQHGGVSKSDETMAKNIQISLASRVQEASAGFRKKQSTYLKKLRGLDGMTTPLERSTTPIQNPYMDPSLIESDADKSYSQSTLLQTSQKRVTNDTAIAQREREINDIARGIIELSDIFRDLQAMIIDQGTMLDRIDFNVERMNVDVKAADKELTVATNYQRRSTKRKILLLLFLLVVGMFILLLVKPKRSGTSSPVPQPAPPPQPPASQPQQGIHRYRRVLLPYGPGDGSPGPLFPPSIPSSLSSSPSSSSFPSSFRHRRNRFSRDSWIVAPDIIHVP</sequence>
<dbReference type="InterPro" id="IPR000727">
    <property type="entry name" value="T_SNARE_dom"/>
</dbReference>
<proteinExistence type="inferred from homology"/>
<dbReference type="GO" id="GO:0000149">
    <property type="term" value="F:SNARE binding"/>
    <property type="evidence" value="ECO:0007669"/>
    <property type="project" value="TreeGrafter"/>
</dbReference>
<keyword evidence="3" id="KW-0813">Transport</keyword>
<dbReference type="GO" id="GO:0006886">
    <property type="term" value="P:intracellular protein transport"/>
    <property type="evidence" value="ECO:0007669"/>
    <property type="project" value="InterPro"/>
</dbReference>
<dbReference type="EMBL" id="PDNC01000041">
    <property type="protein sequence ID" value="PGH04126.1"/>
    <property type="molecule type" value="Genomic_DNA"/>
</dbReference>
<evidence type="ECO:0000256" key="5">
    <source>
        <dbReference type="ARBA" id="ARBA00022927"/>
    </source>
</evidence>
<evidence type="ECO:0000256" key="6">
    <source>
        <dbReference type="ARBA" id="ARBA00022989"/>
    </source>
</evidence>
<feature type="region of interest" description="Disordered" evidence="10">
    <location>
        <begin position="399"/>
        <end position="467"/>
    </location>
</feature>
<dbReference type="GO" id="GO:0005484">
    <property type="term" value="F:SNAP receptor activity"/>
    <property type="evidence" value="ECO:0007669"/>
    <property type="project" value="InterPro"/>
</dbReference>
<gene>
    <name evidence="13" type="ORF">GX51_03633</name>
</gene>
<keyword evidence="5" id="KW-0653">Protein transport</keyword>
<dbReference type="PANTHER" id="PTHR19957:SF83">
    <property type="entry name" value="SYNTAXIN-16"/>
    <property type="match status" value="1"/>
</dbReference>
<keyword evidence="8" id="KW-0175">Coiled coil</keyword>
<dbReference type="OrthoDB" id="10251371at2759"/>
<evidence type="ECO:0000256" key="1">
    <source>
        <dbReference type="ARBA" id="ARBA00004409"/>
    </source>
</evidence>
<keyword evidence="14" id="KW-1185">Reference proteome</keyword>
<dbReference type="FunFam" id="1.20.58.70:FF:000021">
    <property type="entry name" value="SNARE complex subunit (Tlg2)"/>
    <property type="match status" value="1"/>
</dbReference>
<keyword evidence="4 11" id="KW-0812">Transmembrane</keyword>
<feature type="compositionally biased region" description="Low complexity" evidence="10">
    <location>
        <begin position="448"/>
        <end position="463"/>
    </location>
</feature>
<organism evidence="13 14">
    <name type="scientific">Blastomyces parvus</name>
    <dbReference type="NCBI Taxonomy" id="2060905"/>
    <lineage>
        <taxon>Eukaryota</taxon>
        <taxon>Fungi</taxon>
        <taxon>Dikarya</taxon>
        <taxon>Ascomycota</taxon>
        <taxon>Pezizomycotina</taxon>
        <taxon>Eurotiomycetes</taxon>
        <taxon>Eurotiomycetidae</taxon>
        <taxon>Onygenales</taxon>
        <taxon>Ajellomycetaceae</taxon>
        <taxon>Blastomyces</taxon>
    </lineage>
</organism>
<dbReference type="CDD" id="cd15845">
    <property type="entry name" value="SNARE_syntaxin16"/>
    <property type="match status" value="1"/>
</dbReference>
<dbReference type="GO" id="GO:0006906">
    <property type="term" value="P:vesicle fusion"/>
    <property type="evidence" value="ECO:0007669"/>
    <property type="project" value="TreeGrafter"/>
</dbReference>
<evidence type="ECO:0000256" key="4">
    <source>
        <dbReference type="ARBA" id="ARBA00022692"/>
    </source>
</evidence>
<accession>A0A2B7X4Z0</accession>
<keyword evidence="7" id="KW-0333">Golgi apparatus</keyword>
<reference evidence="13 14" key="1">
    <citation type="submission" date="2017-10" db="EMBL/GenBank/DDBJ databases">
        <title>Comparative genomics in systemic dimorphic fungi from Ajellomycetaceae.</title>
        <authorList>
            <person name="Munoz J.F."/>
            <person name="Mcewen J.G."/>
            <person name="Clay O.K."/>
            <person name="Cuomo C.A."/>
        </authorList>
    </citation>
    <scope>NUCLEOTIDE SEQUENCE [LARGE SCALE GENOMIC DNA]</scope>
    <source>
        <strain evidence="13 14">UAMH130</strain>
    </source>
</reference>
<feature type="domain" description="T-SNARE coiled-coil homology" evidence="12">
    <location>
        <begin position="302"/>
        <end position="364"/>
    </location>
</feature>
<evidence type="ECO:0000313" key="13">
    <source>
        <dbReference type="EMBL" id="PGH04126.1"/>
    </source>
</evidence>
<dbReference type="GO" id="GO:0031201">
    <property type="term" value="C:SNARE complex"/>
    <property type="evidence" value="ECO:0007669"/>
    <property type="project" value="TreeGrafter"/>
</dbReference>
<keyword evidence="6 11" id="KW-1133">Transmembrane helix</keyword>
<evidence type="ECO:0000256" key="2">
    <source>
        <dbReference type="ARBA" id="ARBA00009063"/>
    </source>
</evidence>
<evidence type="ECO:0000256" key="10">
    <source>
        <dbReference type="SAM" id="MobiDB-lite"/>
    </source>
</evidence>
<feature type="compositionally biased region" description="Pro residues" evidence="10">
    <location>
        <begin position="404"/>
        <end position="416"/>
    </location>
</feature>
<evidence type="ECO:0000256" key="11">
    <source>
        <dbReference type="SAM" id="Phobius"/>
    </source>
</evidence>
<dbReference type="Proteomes" id="UP000224080">
    <property type="component" value="Unassembled WGS sequence"/>
</dbReference>
<dbReference type="PROSITE" id="PS00914">
    <property type="entry name" value="SYNTAXIN"/>
    <property type="match status" value="1"/>
</dbReference>
<dbReference type="Pfam" id="PF05739">
    <property type="entry name" value="SNARE"/>
    <property type="match status" value="1"/>
</dbReference>
<comment type="caution">
    <text evidence="13">The sequence shown here is derived from an EMBL/GenBank/DDBJ whole genome shotgun (WGS) entry which is preliminary data.</text>
</comment>
<evidence type="ECO:0000256" key="3">
    <source>
        <dbReference type="ARBA" id="ARBA00022448"/>
    </source>
</evidence>
<evidence type="ECO:0000259" key="12">
    <source>
        <dbReference type="PROSITE" id="PS50192"/>
    </source>
</evidence>
<dbReference type="STRING" id="2060905.A0A2B7X4Z0"/>
<dbReference type="InterPro" id="IPR045242">
    <property type="entry name" value="Syntaxin"/>
</dbReference>
<evidence type="ECO:0000256" key="7">
    <source>
        <dbReference type="ARBA" id="ARBA00023034"/>
    </source>
</evidence>
<dbReference type="AlphaFoldDB" id="A0A2B7X4Z0"/>
<keyword evidence="9 11" id="KW-0472">Membrane</keyword>
<dbReference type="Gene3D" id="1.20.58.70">
    <property type="match status" value="1"/>
</dbReference>
<dbReference type="SUPFAM" id="SSF47661">
    <property type="entry name" value="t-snare proteins"/>
    <property type="match status" value="1"/>
</dbReference>
<comment type="similarity">
    <text evidence="2">Belongs to the syntaxin family.</text>
</comment>
<dbReference type="GO" id="GO:0048278">
    <property type="term" value="P:vesicle docking"/>
    <property type="evidence" value="ECO:0007669"/>
    <property type="project" value="TreeGrafter"/>
</dbReference>
<name>A0A2B7X4Z0_9EURO</name>
<dbReference type="InterPro" id="IPR006012">
    <property type="entry name" value="Syntaxin/epimorphin_CS"/>
</dbReference>
<comment type="subcellular location">
    <subcellularLocation>
        <location evidence="1">Golgi apparatus membrane</location>
        <topology evidence="1">Single-pass type IV membrane protein</topology>
    </subcellularLocation>
</comment>
<dbReference type="PROSITE" id="PS50192">
    <property type="entry name" value="T_SNARE"/>
    <property type="match status" value="1"/>
</dbReference>
<protein>
    <submittedName>
        <fullName evidence="13">Syntaxin 16</fullName>
    </submittedName>
</protein>
<evidence type="ECO:0000256" key="9">
    <source>
        <dbReference type="ARBA" id="ARBA00023136"/>
    </source>
</evidence>
<evidence type="ECO:0000313" key="14">
    <source>
        <dbReference type="Proteomes" id="UP000224080"/>
    </source>
</evidence>
<dbReference type="SMART" id="SM00397">
    <property type="entry name" value="t_SNARE"/>
    <property type="match status" value="1"/>
</dbReference>
<dbReference type="PANTHER" id="PTHR19957">
    <property type="entry name" value="SYNTAXIN"/>
    <property type="match status" value="1"/>
</dbReference>
<dbReference type="GO" id="GO:0000139">
    <property type="term" value="C:Golgi membrane"/>
    <property type="evidence" value="ECO:0007669"/>
    <property type="project" value="UniProtKB-SubCell"/>
</dbReference>
<evidence type="ECO:0000256" key="8">
    <source>
        <dbReference type="ARBA" id="ARBA00023054"/>
    </source>
</evidence>